<gene>
    <name evidence="2" type="ORF">BS329_01710</name>
</gene>
<evidence type="ECO:0000256" key="1">
    <source>
        <dbReference type="SAM" id="MobiDB-lite"/>
    </source>
</evidence>
<dbReference type="EMBL" id="MQUQ01000001">
    <property type="protein sequence ID" value="OLZ57413.1"/>
    <property type="molecule type" value="Genomic_DNA"/>
</dbReference>
<proteinExistence type="predicted"/>
<keyword evidence="3" id="KW-1185">Reference proteome</keyword>
<comment type="caution">
    <text evidence="2">The sequence shown here is derived from an EMBL/GenBank/DDBJ whole genome shotgun (WGS) entry which is preliminary data.</text>
</comment>
<feature type="region of interest" description="Disordered" evidence="1">
    <location>
        <begin position="74"/>
        <end position="93"/>
    </location>
</feature>
<dbReference type="Proteomes" id="UP000187486">
    <property type="component" value="Unassembled WGS sequence"/>
</dbReference>
<organism evidence="2 3">
    <name type="scientific">Amycolatopsis coloradensis</name>
    <dbReference type="NCBI Taxonomy" id="76021"/>
    <lineage>
        <taxon>Bacteria</taxon>
        <taxon>Bacillati</taxon>
        <taxon>Actinomycetota</taxon>
        <taxon>Actinomycetes</taxon>
        <taxon>Pseudonocardiales</taxon>
        <taxon>Pseudonocardiaceae</taxon>
        <taxon>Amycolatopsis</taxon>
    </lineage>
</organism>
<dbReference type="OrthoDB" id="9956098at2"/>
<reference evidence="2 3" key="1">
    <citation type="submission" date="2016-01" db="EMBL/GenBank/DDBJ databases">
        <title>Amycolatopsis coloradensis genome sequencing and assembly.</title>
        <authorList>
            <person name="Mayilraj S."/>
        </authorList>
    </citation>
    <scope>NUCLEOTIDE SEQUENCE [LARGE SCALE GENOMIC DNA]</scope>
    <source>
        <strain evidence="2 3">DSM 44225</strain>
    </source>
</reference>
<evidence type="ECO:0000313" key="2">
    <source>
        <dbReference type="EMBL" id="OLZ57413.1"/>
    </source>
</evidence>
<accession>A0A1R0L3Z2</accession>
<protein>
    <submittedName>
        <fullName evidence="2">Uncharacterized protein</fullName>
    </submittedName>
</protein>
<feature type="compositionally biased region" description="Polar residues" evidence="1">
    <location>
        <begin position="81"/>
        <end position="93"/>
    </location>
</feature>
<dbReference type="AlphaFoldDB" id="A0A1R0L3Z2"/>
<sequence>MTTSKTSRKRTGLFDYVGNIVDDTKEFVDDVLDRGREVDDDNRRTARRVLRPDEEKDTSEDLADLREQLEELSKTVRKLSSADSTHSQPSKSR</sequence>
<name>A0A1R0L3Z2_9PSEU</name>
<evidence type="ECO:0000313" key="3">
    <source>
        <dbReference type="Proteomes" id="UP000187486"/>
    </source>
</evidence>
<dbReference type="STRING" id="76021.BS329_01710"/>
<dbReference type="RefSeq" id="WP_076155036.1">
    <property type="nucleotide sequence ID" value="NZ_JBEZVB010000036.1"/>
</dbReference>